<dbReference type="InterPro" id="IPR004045">
    <property type="entry name" value="Glutathione_S-Trfase_N"/>
</dbReference>
<dbReference type="InterPro" id="IPR036282">
    <property type="entry name" value="Glutathione-S-Trfase_C_sf"/>
</dbReference>
<name>A0A5J4YKV5_PORPP</name>
<dbReference type="NCBIfam" id="NF007702">
    <property type="entry name" value="PRK10387.1"/>
    <property type="match status" value="1"/>
</dbReference>
<dbReference type="OMA" id="NLTCVKG"/>
<dbReference type="Proteomes" id="UP000324585">
    <property type="component" value="Unassembled WGS sequence"/>
</dbReference>
<dbReference type="Pfam" id="PF13417">
    <property type="entry name" value="GST_N_3"/>
    <property type="match status" value="1"/>
</dbReference>
<dbReference type="Gene3D" id="3.40.30.10">
    <property type="entry name" value="Glutaredoxin"/>
    <property type="match status" value="1"/>
</dbReference>
<gene>
    <name evidence="3" type="ORF">FVE85_9548</name>
</gene>
<dbReference type="Pfam" id="PF04399">
    <property type="entry name" value="Glutaredoxin2_C"/>
    <property type="match status" value="1"/>
</dbReference>
<dbReference type="SUPFAM" id="SSF52833">
    <property type="entry name" value="Thioredoxin-like"/>
    <property type="match status" value="1"/>
</dbReference>
<reference evidence="4" key="1">
    <citation type="journal article" date="2019" name="Nat. Commun.">
        <title>Expansion of phycobilisome linker gene families in mesophilic red algae.</title>
        <authorList>
            <person name="Lee J."/>
            <person name="Kim D."/>
            <person name="Bhattacharya D."/>
            <person name="Yoon H.S."/>
        </authorList>
    </citation>
    <scope>NUCLEOTIDE SEQUENCE [LARGE SCALE GENOMIC DNA]</scope>
    <source>
        <strain evidence="4">CCMP 1328</strain>
    </source>
</reference>
<dbReference type="AlphaFoldDB" id="A0A5J4YKV5"/>
<keyword evidence="4" id="KW-1185">Reference proteome</keyword>
<evidence type="ECO:0000313" key="4">
    <source>
        <dbReference type="Proteomes" id="UP000324585"/>
    </source>
</evidence>
<dbReference type="SUPFAM" id="SSF47616">
    <property type="entry name" value="GST C-terminal domain-like"/>
    <property type="match status" value="1"/>
</dbReference>
<dbReference type="PROSITE" id="PS00195">
    <property type="entry name" value="GLUTAREDOXIN_1"/>
    <property type="match status" value="1"/>
</dbReference>
<proteinExistence type="predicted"/>
<dbReference type="EMBL" id="VRMN01000015">
    <property type="protein sequence ID" value="KAA8491253.1"/>
    <property type="molecule type" value="Genomic_DNA"/>
</dbReference>
<feature type="domain" description="GST N-terminal" evidence="2">
    <location>
        <begin position="24"/>
        <end position="99"/>
    </location>
</feature>
<dbReference type="InterPro" id="IPR036249">
    <property type="entry name" value="Thioredoxin-like_sf"/>
</dbReference>
<dbReference type="InterPro" id="IPR007494">
    <property type="entry name" value="Glutaredoxin2_C"/>
</dbReference>
<dbReference type="OrthoDB" id="1738954at2759"/>
<dbReference type="Gene3D" id="1.20.1050.10">
    <property type="match status" value="1"/>
</dbReference>
<evidence type="ECO:0000259" key="1">
    <source>
        <dbReference type="Pfam" id="PF04399"/>
    </source>
</evidence>
<comment type="caution">
    <text evidence="3">The sequence shown here is derived from an EMBL/GenBank/DDBJ whole genome shotgun (WGS) entry which is preliminary data.</text>
</comment>
<protein>
    <submittedName>
        <fullName evidence="3">Glutaredoxin 2</fullName>
    </submittedName>
</protein>
<accession>A0A5J4YKV5</accession>
<dbReference type="InterPro" id="IPR011767">
    <property type="entry name" value="GLR_AS"/>
</dbReference>
<organism evidence="3 4">
    <name type="scientific">Porphyridium purpureum</name>
    <name type="common">Red alga</name>
    <name type="synonym">Porphyridium cruentum</name>
    <dbReference type="NCBI Taxonomy" id="35688"/>
    <lineage>
        <taxon>Eukaryota</taxon>
        <taxon>Rhodophyta</taxon>
        <taxon>Bangiophyceae</taxon>
        <taxon>Porphyridiales</taxon>
        <taxon>Porphyridiaceae</taxon>
        <taxon>Porphyridium</taxon>
    </lineage>
</organism>
<evidence type="ECO:0000313" key="3">
    <source>
        <dbReference type="EMBL" id="KAA8491253.1"/>
    </source>
</evidence>
<feature type="domain" description="Glutaredoxin 2 C-terminal" evidence="1">
    <location>
        <begin position="115"/>
        <end position="246"/>
    </location>
</feature>
<sequence>MASSTMPALFEQPPRVVPDVLPRLYLYAHCPFCVRVQTALGLKNIKHELVFLANDDVATPTALVGKKVVPILEIGRPGQPGHELMNESLDIIKRIDEDPAFGPTNLIKPATGRQDIDAWIKESKELNRRLISPRYVRVPLPEFFFAEARAAYIRNHAIPEPGDYDTNFAMSAELLPQMNALMAKLDALVFCEQHCSEGGVSMDDLVLFSRLRSLELLKGAVWPPKVKAYMDHFHQLTDIPSFAPMAL</sequence>
<evidence type="ECO:0000259" key="2">
    <source>
        <dbReference type="Pfam" id="PF13417"/>
    </source>
</evidence>